<dbReference type="Gene3D" id="1.10.10.60">
    <property type="entry name" value="Homeodomain-like"/>
    <property type="match status" value="1"/>
</dbReference>
<evidence type="ECO:0000256" key="5">
    <source>
        <dbReference type="PROSITE-ProRule" id="PRU10137"/>
    </source>
</evidence>
<evidence type="ECO:0000259" key="6">
    <source>
        <dbReference type="PROSITE" id="PS51736"/>
    </source>
</evidence>
<reference evidence="7 8" key="1">
    <citation type="submission" date="2016-10" db="EMBL/GenBank/DDBJ databases">
        <authorList>
            <person name="Varghese N."/>
            <person name="Submissions S."/>
        </authorList>
    </citation>
    <scope>NUCLEOTIDE SEQUENCE [LARGE SCALE GENOMIC DNA]</scope>
    <source>
        <strain evidence="7 8">DSM 1361</strain>
    </source>
</reference>
<dbReference type="PROSITE" id="PS00397">
    <property type="entry name" value="RECOMBINASES_1"/>
    <property type="match status" value="1"/>
</dbReference>
<dbReference type="InterPro" id="IPR050639">
    <property type="entry name" value="SSR_resolvase"/>
</dbReference>
<sequence>MNYGYARVSTLSQARDGNSLDAQKVALREAGATEIYADAFTGTKTDRPELNKLLEKIAPGDTLIFTKLDRVARNLTQGIELIESLAARQIKVHVLNIGIIDESPAGKLIRNVMLAFSEFERDMIVQRTKEGKAIARTDPNFKEGRPKKFTEAQINHARELLKTNTYANVVAMTGISRSTLKRINKTI</sequence>
<dbReference type="PANTHER" id="PTHR30461:SF2">
    <property type="entry name" value="SERINE RECOMBINASE PINE-RELATED"/>
    <property type="match status" value="1"/>
</dbReference>
<name>A0A662ZKD9_9GAMM</name>
<evidence type="ECO:0000256" key="4">
    <source>
        <dbReference type="PIRSR" id="PIRSR606118-50"/>
    </source>
</evidence>
<dbReference type="GO" id="GO:0000150">
    <property type="term" value="F:DNA strand exchange activity"/>
    <property type="evidence" value="ECO:0007669"/>
    <property type="project" value="InterPro"/>
</dbReference>
<protein>
    <submittedName>
        <fullName evidence="7">Site-specific DNA recombinase</fullName>
    </submittedName>
</protein>
<keyword evidence="3" id="KW-0233">DNA recombination</keyword>
<dbReference type="Proteomes" id="UP000243745">
    <property type="component" value="Unassembled WGS sequence"/>
</dbReference>
<evidence type="ECO:0000313" key="8">
    <source>
        <dbReference type="Proteomes" id="UP000243745"/>
    </source>
</evidence>
<dbReference type="InterPro" id="IPR040652">
    <property type="entry name" value="Cry35Ab1_HTH"/>
</dbReference>
<dbReference type="PANTHER" id="PTHR30461">
    <property type="entry name" value="DNA-INVERTASE FROM LAMBDOID PROPHAGE"/>
    <property type="match status" value="1"/>
</dbReference>
<dbReference type="PROSITE" id="PS00398">
    <property type="entry name" value="RECOMBINASES_2"/>
    <property type="match status" value="1"/>
</dbReference>
<dbReference type="GO" id="GO:0015074">
    <property type="term" value="P:DNA integration"/>
    <property type="evidence" value="ECO:0007669"/>
    <property type="project" value="UniProtKB-KW"/>
</dbReference>
<gene>
    <name evidence="7" type="ORF">SAMN02910344_02328</name>
</gene>
<evidence type="ECO:0000313" key="7">
    <source>
        <dbReference type="EMBL" id="SFP80087.1"/>
    </source>
</evidence>
<dbReference type="InterPro" id="IPR006119">
    <property type="entry name" value="Resolv_N"/>
</dbReference>
<dbReference type="CDD" id="cd03768">
    <property type="entry name" value="SR_ResInv"/>
    <property type="match status" value="1"/>
</dbReference>
<dbReference type="AlphaFoldDB" id="A0A662ZKD9"/>
<evidence type="ECO:0000256" key="3">
    <source>
        <dbReference type="ARBA" id="ARBA00023172"/>
    </source>
</evidence>
<dbReference type="OrthoDB" id="9797501at2"/>
<keyword evidence="8" id="KW-1185">Reference proteome</keyword>
<dbReference type="PROSITE" id="PS51736">
    <property type="entry name" value="RECOMBINASES_3"/>
    <property type="match status" value="1"/>
</dbReference>
<feature type="domain" description="Resolvase/invertase-type recombinase catalytic" evidence="6">
    <location>
        <begin position="1"/>
        <end position="139"/>
    </location>
</feature>
<dbReference type="GO" id="GO:0003677">
    <property type="term" value="F:DNA binding"/>
    <property type="evidence" value="ECO:0007669"/>
    <property type="project" value="UniProtKB-KW"/>
</dbReference>
<dbReference type="InterPro" id="IPR006118">
    <property type="entry name" value="Recombinase_CS"/>
</dbReference>
<proteinExistence type="predicted"/>
<dbReference type="EMBL" id="FOXF01000089">
    <property type="protein sequence ID" value="SFP80087.1"/>
    <property type="molecule type" value="Genomic_DNA"/>
</dbReference>
<evidence type="ECO:0000256" key="1">
    <source>
        <dbReference type="ARBA" id="ARBA00022908"/>
    </source>
</evidence>
<dbReference type="InterPro" id="IPR036162">
    <property type="entry name" value="Resolvase-like_N_sf"/>
</dbReference>
<evidence type="ECO:0000256" key="2">
    <source>
        <dbReference type="ARBA" id="ARBA00023125"/>
    </source>
</evidence>
<feature type="active site" description="O-(5'-phospho-DNA)-serine intermediate" evidence="4 5">
    <location>
        <position position="9"/>
    </location>
</feature>
<dbReference type="SMART" id="SM00857">
    <property type="entry name" value="Resolvase"/>
    <property type="match status" value="1"/>
</dbReference>
<accession>A0A662ZKD9</accession>
<dbReference type="Pfam" id="PF18010">
    <property type="entry name" value="HTH_49"/>
    <property type="match status" value="1"/>
</dbReference>
<keyword evidence="2" id="KW-0238">DNA-binding</keyword>
<dbReference type="Pfam" id="PF00239">
    <property type="entry name" value="Resolvase"/>
    <property type="match status" value="1"/>
</dbReference>
<organism evidence="7 8">
    <name type="scientific">Ruminobacter amylophilus</name>
    <dbReference type="NCBI Taxonomy" id="867"/>
    <lineage>
        <taxon>Bacteria</taxon>
        <taxon>Pseudomonadati</taxon>
        <taxon>Pseudomonadota</taxon>
        <taxon>Gammaproteobacteria</taxon>
        <taxon>Aeromonadales</taxon>
        <taxon>Succinivibrionaceae</taxon>
        <taxon>Ruminobacter</taxon>
    </lineage>
</organism>
<keyword evidence="1" id="KW-0229">DNA integration</keyword>
<dbReference type="SUPFAM" id="SSF53041">
    <property type="entry name" value="Resolvase-like"/>
    <property type="match status" value="1"/>
</dbReference>
<dbReference type="RefSeq" id="WP_093143915.1">
    <property type="nucleotide sequence ID" value="NZ_FOXF01000089.1"/>
</dbReference>
<dbReference type="Gene3D" id="3.40.50.1390">
    <property type="entry name" value="Resolvase, N-terminal catalytic domain"/>
    <property type="match status" value="1"/>
</dbReference>